<evidence type="ECO:0008006" key="6">
    <source>
        <dbReference type="Google" id="ProtNLM"/>
    </source>
</evidence>
<protein>
    <recommendedName>
        <fullName evidence="6">WD repeat-containing protein 11</fullName>
    </recommendedName>
</protein>
<evidence type="ECO:0000313" key="5">
    <source>
        <dbReference type="EMBL" id="CAD7258867.1"/>
    </source>
</evidence>
<dbReference type="InterPro" id="IPR057852">
    <property type="entry name" value="Beta-prop_WDR11_1st"/>
</dbReference>
<dbReference type="InterPro" id="IPR036322">
    <property type="entry name" value="WD40_repeat_dom_sf"/>
</dbReference>
<dbReference type="EMBL" id="OC000996">
    <property type="protein sequence ID" value="CAD7258867.1"/>
    <property type="molecule type" value="Genomic_DNA"/>
</dbReference>
<dbReference type="Pfam" id="PF23753">
    <property type="entry name" value="TPR_WDR11"/>
    <property type="match status" value="1"/>
</dbReference>
<dbReference type="InterPro" id="IPR001680">
    <property type="entry name" value="WD40_rpt"/>
</dbReference>
<gene>
    <name evidence="5" type="ORF">TSIB3V08_LOCUS3088</name>
</gene>
<evidence type="ECO:0000259" key="4">
    <source>
        <dbReference type="Pfam" id="PF23753"/>
    </source>
</evidence>
<evidence type="ECO:0000259" key="3">
    <source>
        <dbReference type="Pfam" id="PF23752"/>
    </source>
</evidence>
<dbReference type="InterPro" id="IPR057853">
    <property type="entry name" value="Beta-prop_WDR11_2nd"/>
</dbReference>
<dbReference type="PANTHER" id="PTHR14593:SF5">
    <property type="entry name" value="WD REPEAT-CONTAINING PROTEIN 11"/>
    <property type="match status" value="1"/>
</dbReference>
<dbReference type="InterPro" id="IPR039694">
    <property type="entry name" value="WDR11"/>
</dbReference>
<feature type="domain" description="WDR11 first beta-propeller" evidence="2">
    <location>
        <begin position="45"/>
        <end position="210"/>
    </location>
</feature>
<dbReference type="Pfam" id="PF23752">
    <property type="entry name" value="Beta-prop_WDR11_2nd"/>
    <property type="match status" value="1"/>
</dbReference>
<dbReference type="PANTHER" id="PTHR14593">
    <property type="entry name" value="WD REPEAT-CONTAINING PROTEIN 11"/>
    <property type="match status" value="1"/>
</dbReference>
<dbReference type="InterPro" id="IPR057854">
    <property type="entry name" value="TPR_WDR11"/>
</dbReference>
<feature type="region of interest" description="Disordered" evidence="1">
    <location>
        <begin position="788"/>
        <end position="809"/>
    </location>
</feature>
<reference evidence="5" key="1">
    <citation type="submission" date="2020-11" db="EMBL/GenBank/DDBJ databases">
        <authorList>
            <person name="Tran Van P."/>
        </authorList>
    </citation>
    <scope>NUCLEOTIDE SEQUENCE</scope>
</reference>
<proteinExistence type="predicted"/>
<dbReference type="Pfam" id="PF23751">
    <property type="entry name" value="Beta-prop_WDR11_1st"/>
    <property type="match status" value="1"/>
</dbReference>
<evidence type="ECO:0000259" key="2">
    <source>
        <dbReference type="Pfam" id="PF23751"/>
    </source>
</evidence>
<dbReference type="GO" id="GO:0005737">
    <property type="term" value="C:cytoplasm"/>
    <property type="evidence" value="ECO:0007669"/>
    <property type="project" value="TreeGrafter"/>
</dbReference>
<feature type="domain" description="WDR11 second beta-propeller" evidence="3">
    <location>
        <begin position="635"/>
        <end position="946"/>
    </location>
</feature>
<dbReference type="SMART" id="SM00320">
    <property type="entry name" value="WD40"/>
    <property type="match status" value="5"/>
</dbReference>
<dbReference type="Gene3D" id="2.130.10.10">
    <property type="entry name" value="YVTN repeat-like/Quinoprotein amine dehydrogenase"/>
    <property type="match status" value="3"/>
</dbReference>
<dbReference type="SUPFAM" id="SSF50978">
    <property type="entry name" value="WD40 repeat-like"/>
    <property type="match status" value="2"/>
</dbReference>
<feature type="domain" description="WDR11 TPR" evidence="4">
    <location>
        <begin position="1036"/>
        <end position="1198"/>
    </location>
</feature>
<accession>A0A7R9ASP6</accession>
<organism evidence="5">
    <name type="scientific">Timema shepardi</name>
    <name type="common">Walking stick</name>
    <dbReference type="NCBI Taxonomy" id="629360"/>
    <lineage>
        <taxon>Eukaryota</taxon>
        <taxon>Metazoa</taxon>
        <taxon>Ecdysozoa</taxon>
        <taxon>Arthropoda</taxon>
        <taxon>Hexapoda</taxon>
        <taxon>Insecta</taxon>
        <taxon>Pterygota</taxon>
        <taxon>Neoptera</taxon>
        <taxon>Polyneoptera</taxon>
        <taxon>Phasmatodea</taxon>
        <taxon>Timematodea</taxon>
        <taxon>Timematoidea</taxon>
        <taxon>Timematidae</taxon>
        <taxon>Timema</taxon>
    </lineage>
</organism>
<evidence type="ECO:0000256" key="1">
    <source>
        <dbReference type="SAM" id="MobiDB-lite"/>
    </source>
</evidence>
<sequence>MGELEEVQGHKDLFLERQPSVEEAGDQHRQVVVQIPRVAARTITGPANFQNQGAIDWGQHGLLAYGSNYTVVILDSRNIQPVQCLDKHKSMVNNVVWGKITRERISSELATMSLASSDTTGHIILWDVATGIPQAVLQEGNKPVLDRNIYLVFVWLVDLQWMAGYDSTHHLLAALHPPYSLVIWDTKSKAKLWKKTYTETLVSFSFDPFSPTNMASPMETPLSIGSLDRHYRSRFPTPIGSSLFSHWTRPDSSGGYLTQWFLVLCSDCILFVDDFVPSKIPSSNGRKFYISSPRVNLASSGARGSTTNLTSVGTEEKHRAKDRLRRLMKDLVIGETKPRPDDYMTVSECLQLSYHSSLRHHLLLLYAREVLLLDLHINQTVGIIPLEKTASPLLQVLISVVLNPSLRTYRITSALEVLLDKKQLSSLPADVKRNYLDFVISSRQRDVLYCLHESGSVSAKFRRRQLAFVGSPLDAPAGSVSSLDMGSFSSDIFMELGYEQRCQSEVIRLTKGSKVLGMALAPVCERRIALFLNTGKVVFLELRPANGEPMLPPTFAIPEMSPGVQQIHLPHPRNPTVPPRKETLGELVGPLLNENGPPIPLLRLLVTGLLSGAVSPLTVVRMCPPLTTRNWQKYTPLLAAGTTEGIIQVYNMATGTVDKELIVHTCTVRGVEWTNLTSFLSFAHPNVIGSNAQVRNEVMLTDTMTGHSIALRTDKGEEQPIDMLRVSPLKQYFVVILKDGPFELWDLRSLSILRVMPKKFPTVTALEWSPIHNLKTLKKKLASVEEKEQAEPANLAANTNSGDSGRSDSQDKQLVVREHFVFSDSESQLYHFSVEGNLVRDGIKIPPETGVGTVTCIAFKNDQIVQGDVDGLLNIWDLKGKSSKNVHTGRGWIKKMRFAPGKGNLKLLVLYSDGVDIVDLKKQYERISQLKCPKDMVKVLDIDWAASDKPVLATQDGCLRIMDMMLTASFSPIIDYEFQDPLFCHTMLPNVAIMNLQLQLSGQFWNDNYTLDFNMQHGFTLPHLQEVHEQLGMLEEEDLLYLQHCPLGTAERSLMAAQLLSDQSEVDFWTVALYYLQITKLESKNINKVYMAEHSTGGDLVSMGSPSVLDTKRINRYPHLQPLDTCYDVLCEPYTYQRLQLERVSLHESKRGDYKHTKMVIEQLILLGEMDRAVQLLLETELENTNYYTDAIKLVQVSIKSTRYYPGVVSGEDMGLFHRACLVATIQSTGAAQSTIKLVATNLIANGNIWEGVQLLCLIGTKNHLQFTRPRFKTLISPSSAVELNTTSALANYATEAGKGLDACRYLMSYNLWDRAVWLAKAVLPQPETQEVMRKWADRLWTLDHKHQAMLVMLSLGQFERVLEMLGTLRLHARAGLLLQACREFGLVSDGALADILYITSICH</sequence>
<name>A0A7R9ASP6_TIMSH</name>
<dbReference type="InterPro" id="IPR015943">
    <property type="entry name" value="WD40/YVTN_repeat-like_dom_sf"/>
</dbReference>